<dbReference type="SMART" id="SM00028">
    <property type="entry name" value="TPR"/>
    <property type="match status" value="10"/>
</dbReference>
<dbReference type="AlphaFoldDB" id="A0A3S1ADT0"/>
<dbReference type="SUPFAM" id="SSF81901">
    <property type="entry name" value="HCP-like"/>
    <property type="match status" value="1"/>
</dbReference>
<feature type="repeat" description="TPR" evidence="1">
    <location>
        <begin position="368"/>
        <end position="401"/>
    </location>
</feature>
<feature type="repeat" description="TPR" evidence="1">
    <location>
        <begin position="208"/>
        <end position="241"/>
    </location>
</feature>
<dbReference type="PROSITE" id="PS50293">
    <property type="entry name" value="TPR_REGION"/>
    <property type="match status" value="4"/>
</dbReference>
<reference evidence="5 6" key="1">
    <citation type="journal article" date="2019" name="Genome Biol. Evol.">
        <title>Day and night: Metabolic profiles and evolutionary relationships of six axenic non-marine cyanobacteria.</title>
        <authorList>
            <person name="Will S.E."/>
            <person name="Henke P."/>
            <person name="Boedeker C."/>
            <person name="Huang S."/>
            <person name="Brinkmann H."/>
            <person name="Rohde M."/>
            <person name="Jarek M."/>
            <person name="Friedl T."/>
            <person name="Seufert S."/>
            <person name="Schumacher M."/>
            <person name="Overmann J."/>
            <person name="Neumann-Schaal M."/>
            <person name="Petersen J."/>
        </authorList>
    </citation>
    <scope>NUCLEOTIDE SEQUENCE [LARGE SCALE GENOMIC DNA]</scope>
    <source>
        <strain evidence="5 6">SAG 1403-4b</strain>
    </source>
</reference>
<dbReference type="PANTHER" id="PTHR10098">
    <property type="entry name" value="RAPSYN-RELATED"/>
    <property type="match status" value="1"/>
</dbReference>
<sequence length="1016" mass="113834">MLKRINYPPFILLCIFLFSPINTASAEYKPVKIAQQPQTKLAAAEQAFQEGIKLYEQGTAPSLKQAIAKLETALTLFREAGEKPFREAVVLLRIGYIYSSLGEKQKALEYYKQALPIYRTVGNKEGEAATLHNIGSIYDSWGQRQESLQYYNQAVSLLRAVGDKAGEAITFNNIGLVYDSLGEKQKALEYYNQALSIYQVVSDKDGEATTLHNLGLVYSSLGKKQQALDYYNQSLQLLRGVGNKRGEAYSLSNIGSVYDSLGEKQQALDYYHQALTLRRAVGDKGGEAYTLNNLGSVYSSLGEKQQALDYYNQALTLLRSVGDRSKEATTLNNIGTVYDSQAEKEKALVYYNQALPLLRAVGDRYGEATTLHNMGAVYYSLNNNQQALNYYNQSLPLARAVGDKDGEAYTLTNLGSVYDSLGEKQKALEYYHQALPLRRMIGDRRGEAFTLYNLAYLQRKQGNLNEALIQMQTAIKIIENLRTKITNQDLRAAYFATFQKYYKFYIDLLMKLHKQQPSKGYDAQALQAGESARARVLLELLTEANADIRTGVDAKLLAAERQLQEQLDSSEKRRIKLLSAETTRQQIQALETERTSLLEQYTEIQTQIRATSPRYAALTQPQPLSLKQIQQQVLDEDTLLLEYSLGEEGSYLWAVSKTDMTSYELPKTTEIEAAVKNFRRVLTSSTSSPQKVKTAAAPVTQMLLAPVAQKLGNKRLVIVGDGALLYIPFAALTAPNSQEKEYQPLLLNHEIITLPSASTVAILRNEQKIRKTASKMLAVIADPVFTSNDQRITNKLPIYAKSEPQNLNNNTLSRAARDAGIDFDRLPFTRTEAKMILALVPENQRLQAFDFAATRDFATNLQLSEYRILHFATHGILNSQQPELSGVVLSLFDNQGQPQNGFLRLHDIFNLNLSAELVVLSACKTGLGKEIKGEGLIGLTNGFMYAGSPRVVVSLWNVDDQGTSVLMQKFYQKMLQQGLKPIAALRAAQLQMLTEKNKNLWKPYYWAAFTLQGEWR</sequence>
<evidence type="ECO:0000256" key="3">
    <source>
        <dbReference type="SAM" id="SignalP"/>
    </source>
</evidence>
<feature type="signal peptide" evidence="3">
    <location>
        <begin position="1"/>
        <end position="26"/>
    </location>
</feature>
<dbReference type="OrthoDB" id="434769at2"/>
<feature type="repeat" description="TPR" evidence="1">
    <location>
        <begin position="408"/>
        <end position="441"/>
    </location>
</feature>
<feature type="repeat" description="TPR" evidence="1">
    <location>
        <begin position="248"/>
        <end position="281"/>
    </location>
</feature>
<dbReference type="Pfam" id="PF12770">
    <property type="entry name" value="CHAT"/>
    <property type="match status" value="1"/>
</dbReference>
<evidence type="ECO:0000256" key="1">
    <source>
        <dbReference type="PROSITE-ProRule" id="PRU00339"/>
    </source>
</evidence>
<feature type="repeat" description="TPR" evidence="1">
    <location>
        <begin position="288"/>
        <end position="321"/>
    </location>
</feature>
<keyword evidence="1" id="KW-0802">TPR repeat</keyword>
<feature type="repeat" description="TPR" evidence="1">
    <location>
        <begin position="328"/>
        <end position="361"/>
    </location>
</feature>
<keyword evidence="2" id="KW-0175">Coiled coil</keyword>
<dbReference type="InterPro" id="IPR011990">
    <property type="entry name" value="TPR-like_helical_dom_sf"/>
</dbReference>
<dbReference type="Gene3D" id="1.25.40.10">
    <property type="entry name" value="Tetratricopeptide repeat domain"/>
    <property type="match status" value="3"/>
</dbReference>
<evidence type="ECO:0000313" key="5">
    <source>
        <dbReference type="EMBL" id="RUS98900.1"/>
    </source>
</evidence>
<dbReference type="PANTHER" id="PTHR10098:SF108">
    <property type="entry name" value="TETRATRICOPEPTIDE REPEAT PROTEIN 28"/>
    <property type="match status" value="1"/>
</dbReference>
<feature type="coiled-coil region" evidence="2">
    <location>
        <begin position="580"/>
        <end position="607"/>
    </location>
</feature>
<accession>A0A3S1ADT0</accession>
<feature type="repeat" description="TPR" evidence="1">
    <location>
        <begin position="168"/>
        <end position="201"/>
    </location>
</feature>
<name>A0A3S1ADT0_ANAVA</name>
<dbReference type="RefSeq" id="WP_127052481.1">
    <property type="nucleotide sequence ID" value="NZ_RSCM01000002.1"/>
</dbReference>
<dbReference type="SUPFAM" id="SSF48452">
    <property type="entry name" value="TPR-like"/>
    <property type="match status" value="1"/>
</dbReference>
<evidence type="ECO:0000259" key="4">
    <source>
        <dbReference type="Pfam" id="PF12770"/>
    </source>
</evidence>
<dbReference type="Pfam" id="PF13181">
    <property type="entry name" value="TPR_8"/>
    <property type="match status" value="1"/>
</dbReference>
<proteinExistence type="predicted"/>
<dbReference type="Proteomes" id="UP000276103">
    <property type="component" value="Unassembled WGS sequence"/>
</dbReference>
<comment type="caution">
    <text evidence="5">The sequence shown here is derived from an EMBL/GenBank/DDBJ whole genome shotgun (WGS) entry which is preliminary data.</text>
</comment>
<keyword evidence="6" id="KW-1185">Reference proteome</keyword>
<organism evidence="5 6">
    <name type="scientific">Trichormus variabilis SAG 1403-4b</name>
    <dbReference type="NCBI Taxonomy" id="447716"/>
    <lineage>
        <taxon>Bacteria</taxon>
        <taxon>Bacillati</taxon>
        <taxon>Cyanobacteriota</taxon>
        <taxon>Cyanophyceae</taxon>
        <taxon>Nostocales</taxon>
        <taxon>Nostocaceae</taxon>
        <taxon>Trichormus</taxon>
    </lineage>
</organism>
<dbReference type="EMBL" id="RSCM01000002">
    <property type="protein sequence ID" value="RUS98900.1"/>
    <property type="molecule type" value="Genomic_DNA"/>
</dbReference>
<gene>
    <name evidence="5" type="ORF">DSM107003_09190</name>
</gene>
<dbReference type="InterPro" id="IPR019734">
    <property type="entry name" value="TPR_rpt"/>
</dbReference>
<dbReference type="InterPro" id="IPR024983">
    <property type="entry name" value="CHAT_dom"/>
</dbReference>
<keyword evidence="3" id="KW-0732">Signal</keyword>
<dbReference type="PROSITE" id="PS50005">
    <property type="entry name" value="TPR"/>
    <property type="match status" value="8"/>
</dbReference>
<dbReference type="Pfam" id="PF13176">
    <property type="entry name" value="TPR_7"/>
    <property type="match status" value="1"/>
</dbReference>
<dbReference type="Pfam" id="PF13424">
    <property type="entry name" value="TPR_12"/>
    <property type="match status" value="4"/>
</dbReference>
<feature type="repeat" description="TPR" evidence="1">
    <location>
        <begin position="88"/>
        <end position="121"/>
    </location>
</feature>
<evidence type="ECO:0000256" key="2">
    <source>
        <dbReference type="SAM" id="Coils"/>
    </source>
</evidence>
<feature type="domain" description="CHAT" evidence="4">
    <location>
        <begin position="699"/>
        <end position="1014"/>
    </location>
</feature>
<protein>
    <submittedName>
        <fullName evidence="5">Tetratricopeptide repeat domain protein</fullName>
    </submittedName>
</protein>
<feature type="chain" id="PRO_5018661628" evidence="3">
    <location>
        <begin position="27"/>
        <end position="1016"/>
    </location>
</feature>
<evidence type="ECO:0000313" key="6">
    <source>
        <dbReference type="Proteomes" id="UP000276103"/>
    </source>
</evidence>